<evidence type="ECO:0008006" key="5">
    <source>
        <dbReference type="Google" id="ProtNLM"/>
    </source>
</evidence>
<dbReference type="PANTHER" id="PTHR30545:SF2">
    <property type="entry name" value="SUGAR FERMENTATION STIMULATION PROTEIN A"/>
    <property type="match status" value="1"/>
</dbReference>
<dbReference type="InterPro" id="IPR040452">
    <property type="entry name" value="SfsA_C"/>
</dbReference>
<dbReference type="InterPro" id="IPR005224">
    <property type="entry name" value="SfsA"/>
</dbReference>
<dbReference type="Proteomes" id="UP000070257">
    <property type="component" value="Unassembled WGS sequence"/>
</dbReference>
<keyword evidence="4" id="KW-1185">Reference proteome</keyword>
<feature type="domain" description="Sugar fermentation stimulation protein C-terminal" evidence="1">
    <location>
        <begin position="87"/>
        <end position="224"/>
    </location>
</feature>
<evidence type="ECO:0000259" key="1">
    <source>
        <dbReference type="Pfam" id="PF03749"/>
    </source>
</evidence>
<gene>
    <name evidence="3" type="ORF">AKJ39_03670</name>
</gene>
<sequence length="239" mass="27748">MRKQILTVEKDLKKGRIVERLNRFILRVEFDSGSEKIHLANPGALSTVIAPDREVLCEPANGQNRKTKYNAFAIETDNIYVTVKSTFANRIFSRILKKKLLKRFRKYSSISREPPFPTEGRADFLLENENDGSRGYAEIKSCTHVEKGIAKFPDRPTKRGRRHLKTLTKLRKESFDNHLVFVVQRSDAKKFQPFREVDPKFADLLSQAKENKVKIHAFTTRFEPPDLYLDKEDLPIDLI</sequence>
<dbReference type="EMBL" id="LHXT01000065">
    <property type="protein sequence ID" value="KXA97124.1"/>
    <property type="molecule type" value="Genomic_DNA"/>
</dbReference>
<comment type="caution">
    <text evidence="3">The sequence shown here is derived from an EMBL/GenBank/DDBJ whole genome shotgun (WGS) entry which is preliminary data.</text>
</comment>
<dbReference type="Gene3D" id="2.40.50.580">
    <property type="match status" value="1"/>
</dbReference>
<dbReference type="AlphaFoldDB" id="A0A656YW42"/>
<reference evidence="3 4" key="1">
    <citation type="journal article" date="2016" name="Sci. Rep.">
        <title>Metabolic traits of an uncultured archaeal lineage -MSBL1- from brine pools of the Red Sea.</title>
        <authorList>
            <person name="Mwirichia R."/>
            <person name="Alam I."/>
            <person name="Rashid M."/>
            <person name="Vinu M."/>
            <person name="Ba-Alawi W."/>
            <person name="Anthony Kamau A."/>
            <person name="Kamanda Ngugi D."/>
            <person name="Goker M."/>
            <person name="Klenk H.P."/>
            <person name="Bajic V."/>
            <person name="Stingl U."/>
        </authorList>
    </citation>
    <scope>NUCLEOTIDE SEQUENCE [LARGE SCALE GENOMIC DNA]</scope>
    <source>
        <strain evidence="3">SCGC-AAA259J03</strain>
    </source>
</reference>
<organism evidence="3 4">
    <name type="scientific">candidate division MSBL1 archaeon SCGC-AAA259J03</name>
    <dbReference type="NCBI Taxonomy" id="1698269"/>
    <lineage>
        <taxon>Archaea</taxon>
        <taxon>Methanobacteriati</taxon>
        <taxon>Methanobacteriota</taxon>
        <taxon>candidate division MSBL1</taxon>
    </lineage>
</organism>
<evidence type="ECO:0000313" key="3">
    <source>
        <dbReference type="EMBL" id="KXA97124.1"/>
    </source>
</evidence>
<dbReference type="GO" id="GO:0003677">
    <property type="term" value="F:DNA binding"/>
    <property type="evidence" value="ECO:0007669"/>
    <property type="project" value="InterPro"/>
</dbReference>
<evidence type="ECO:0000313" key="4">
    <source>
        <dbReference type="Proteomes" id="UP000070257"/>
    </source>
</evidence>
<protein>
    <recommendedName>
        <fullName evidence="5">Sugar fermentation stimulation protein homolog</fullName>
    </recommendedName>
</protein>
<dbReference type="InterPro" id="IPR041465">
    <property type="entry name" value="SfsA_N"/>
</dbReference>
<name>A0A656YW42_9EURY</name>
<dbReference type="PANTHER" id="PTHR30545">
    <property type="entry name" value="SUGAR FERMENTATION STIMULATION PROTEIN A"/>
    <property type="match status" value="1"/>
</dbReference>
<dbReference type="Pfam" id="PF03749">
    <property type="entry name" value="SfsA"/>
    <property type="match status" value="1"/>
</dbReference>
<feature type="domain" description="SfsA N-terminal OB" evidence="2">
    <location>
        <begin position="18"/>
        <end position="83"/>
    </location>
</feature>
<accession>A0A656YW42</accession>
<dbReference type="NCBIfam" id="TIGR00230">
    <property type="entry name" value="sfsA"/>
    <property type="match status" value="1"/>
</dbReference>
<proteinExistence type="predicted"/>
<evidence type="ECO:0000259" key="2">
    <source>
        <dbReference type="Pfam" id="PF17746"/>
    </source>
</evidence>
<dbReference type="CDD" id="cd22359">
    <property type="entry name" value="SfsA-like_bacterial"/>
    <property type="match status" value="1"/>
</dbReference>
<dbReference type="Pfam" id="PF17746">
    <property type="entry name" value="SfsA_N"/>
    <property type="match status" value="1"/>
</dbReference>
<dbReference type="Gene3D" id="3.40.1350.60">
    <property type="match status" value="1"/>
</dbReference>